<feature type="binding site" evidence="4">
    <location>
        <position position="157"/>
    </location>
    <ligand>
        <name>1-deoxy-D-xylulose 5-phosphate</name>
        <dbReference type="ChEBI" id="CHEBI:57792"/>
    </ligand>
</feature>
<name>A0ABX8RF11_9CLOT</name>
<feature type="domain" description="Thiazole synthase ThiG" evidence="5">
    <location>
        <begin position="5"/>
        <end position="248"/>
    </location>
</feature>
<evidence type="ECO:0000256" key="3">
    <source>
        <dbReference type="ARBA" id="ARBA00023270"/>
    </source>
</evidence>
<protein>
    <recommendedName>
        <fullName evidence="4">Thiazole synthase</fullName>
        <ecNumber evidence="4">2.8.1.10</ecNumber>
    </recommendedName>
</protein>
<dbReference type="PANTHER" id="PTHR34266:SF2">
    <property type="entry name" value="THIAZOLE SYNTHASE"/>
    <property type="match status" value="1"/>
</dbReference>
<keyword evidence="3 4" id="KW-0704">Schiff base</keyword>
<comment type="subcellular location">
    <subcellularLocation>
        <location evidence="4">Cytoplasm</location>
    </subcellularLocation>
</comment>
<keyword evidence="4" id="KW-0784">Thiamine biosynthesis</keyword>
<feature type="binding site" evidence="4">
    <location>
        <begin position="183"/>
        <end position="184"/>
    </location>
    <ligand>
        <name>1-deoxy-D-xylulose 5-phosphate</name>
        <dbReference type="ChEBI" id="CHEBI:57792"/>
    </ligand>
</feature>
<keyword evidence="2 4" id="KW-0808">Transferase</keyword>
<dbReference type="PANTHER" id="PTHR34266">
    <property type="entry name" value="THIAZOLE SYNTHASE"/>
    <property type="match status" value="1"/>
</dbReference>
<comment type="pathway">
    <text evidence="1 4">Cofactor biosynthesis; thiamine diphosphate biosynthesis.</text>
</comment>
<dbReference type="EMBL" id="CP078093">
    <property type="protein sequence ID" value="QXM06892.1"/>
    <property type="molecule type" value="Genomic_DNA"/>
</dbReference>
<comment type="catalytic activity">
    <reaction evidence="4">
        <text>[ThiS sulfur-carrier protein]-C-terminal-Gly-aminoethanethioate + 2-iminoacetate + 1-deoxy-D-xylulose 5-phosphate = [ThiS sulfur-carrier protein]-C-terminal Gly-Gly + 2-[(2R,5Z)-2-carboxy-4-methylthiazol-5(2H)-ylidene]ethyl phosphate + 2 H2O + H(+)</text>
        <dbReference type="Rhea" id="RHEA:26297"/>
        <dbReference type="Rhea" id="RHEA-COMP:12909"/>
        <dbReference type="Rhea" id="RHEA-COMP:19908"/>
        <dbReference type="ChEBI" id="CHEBI:15377"/>
        <dbReference type="ChEBI" id="CHEBI:15378"/>
        <dbReference type="ChEBI" id="CHEBI:57792"/>
        <dbReference type="ChEBI" id="CHEBI:62899"/>
        <dbReference type="ChEBI" id="CHEBI:77846"/>
        <dbReference type="ChEBI" id="CHEBI:90778"/>
        <dbReference type="ChEBI" id="CHEBI:232372"/>
        <dbReference type="EC" id="2.8.1.10"/>
    </reaction>
</comment>
<comment type="similarity">
    <text evidence="4">Belongs to the ThiG family.</text>
</comment>
<evidence type="ECO:0000256" key="4">
    <source>
        <dbReference type="HAMAP-Rule" id="MF_00443"/>
    </source>
</evidence>
<dbReference type="InterPro" id="IPR033983">
    <property type="entry name" value="Thiazole_synthase_ThiG"/>
</dbReference>
<dbReference type="HAMAP" id="MF_00443">
    <property type="entry name" value="ThiG"/>
    <property type="match status" value="1"/>
</dbReference>
<dbReference type="Pfam" id="PF05690">
    <property type="entry name" value="ThiG"/>
    <property type="match status" value="1"/>
</dbReference>
<keyword evidence="4" id="KW-0963">Cytoplasm</keyword>
<organism evidence="6 7">
    <name type="scientific">Crassaminicella indica</name>
    <dbReference type="NCBI Taxonomy" id="2855394"/>
    <lineage>
        <taxon>Bacteria</taxon>
        <taxon>Bacillati</taxon>
        <taxon>Bacillota</taxon>
        <taxon>Clostridia</taxon>
        <taxon>Eubacteriales</taxon>
        <taxon>Clostridiaceae</taxon>
        <taxon>Crassaminicella</taxon>
    </lineage>
</organism>
<evidence type="ECO:0000259" key="5">
    <source>
        <dbReference type="Pfam" id="PF05690"/>
    </source>
</evidence>
<accession>A0ABX8RF11</accession>
<evidence type="ECO:0000313" key="6">
    <source>
        <dbReference type="EMBL" id="QXM06892.1"/>
    </source>
</evidence>
<dbReference type="CDD" id="cd04728">
    <property type="entry name" value="ThiG"/>
    <property type="match status" value="1"/>
</dbReference>
<reference evidence="6" key="1">
    <citation type="submission" date="2021-07" db="EMBL/GenBank/DDBJ databases">
        <title>Complete genome sequence of Crassaminicella sp. 143-21, isolated from a deep-sea hydrothermal vent.</title>
        <authorList>
            <person name="Li X."/>
        </authorList>
    </citation>
    <scope>NUCLEOTIDE SEQUENCE</scope>
    <source>
        <strain evidence="6">143-21</strain>
    </source>
</reference>
<sequence>MDLLKIGGIELKSRLFIGTGKFPSKKIIPDVIKSSETQVVTMAVRRVDLEAKEENILEYISKDVIWLPNTSGARNAEEAVRIARLARAMGCGDWVKIEVISDHKYLLPDNQETIKATEILSKEGFVVLPYMSPDLMSAKRLVDAGAAAVMPLGAPIGTNRGIRTKELIEILIDEIDLPIIVDAGIGKPSEAAEAMEMGAAAVLVNTAIATSDDPVNMAKAFSLAVIAGRTAYLSKLGATKKCAIASSPLTGFLNEGEF</sequence>
<comment type="function">
    <text evidence="4">Catalyzes the rearrangement of 1-deoxy-D-xylulose 5-phosphate (DXP) to produce the thiazole phosphate moiety of thiamine. Sulfur is provided by the thiocarboxylate moiety of the carrier protein ThiS. In vitro, sulfur can be provided by H(2)S.</text>
</comment>
<evidence type="ECO:0000256" key="1">
    <source>
        <dbReference type="ARBA" id="ARBA00004948"/>
    </source>
</evidence>
<dbReference type="Proteomes" id="UP000886818">
    <property type="component" value="Chromosome"/>
</dbReference>
<keyword evidence="7" id="KW-1185">Reference proteome</keyword>
<evidence type="ECO:0000256" key="2">
    <source>
        <dbReference type="ARBA" id="ARBA00022679"/>
    </source>
</evidence>
<proteinExistence type="inferred from homology"/>
<evidence type="ECO:0000313" key="7">
    <source>
        <dbReference type="Proteomes" id="UP000886818"/>
    </source>
</evidence>
<dbReference type="InterPro" id="IPR008867">
    <property type="entry name" value="ThiG"/>
</dbReference>
<dbReference type="EC" id="2.8.1.10" evidence="4"/>
<dbReference type="RefSeq" id="WP_218283585.1">
    <property type="nucleotide sequence ID" value="NZ_CP078093.1"/>
</dbReference>
<comment type="subunit">
    <text evidence="4">Homotetramer. Forms heterodimers with either ThiH or ThiS.</text>
</comment>
<feature type="active site" description="Schiff-base intermediate with DXP" evidence="4">
    <location>
        <position position="96"/>
    </location>
</feature>
<feature type="binding site" evidence="4">
    <location>
        <begin position="205"/>
        <end position="206"/>
    </location>
    <ligand>
        <name>1-deoxy-D-xylulose 5-phosphate</name>
        <dbReference type="ChEBI" id="CHEBI:57792"/>
    </ligand>
</feature>
<gene>
    <name evidence="4" type="primary">thiG</name>
    <name evidence="6" type="ORF">KVH43_04005</name>
</gene>